<dbReference type="Proteomes" id="UP000253506">
    <property type="component" value="Unassembled WGS sequence"/>
</dbReference>
<evidence type="ECO:0000313" key="1">
    <source>
        <dbReference type="EMBL" id="RCX03545.1"/>
    </source>
</evidence>
<protein>
    <submittedName>
        <fullName evidence="1">Uncharacterized protein</fullName>
    </submittedName>
</protein>
<accession>A0A369A2W5</accession>
<gene>
    <name evidence="1" type="ORF">DFP77_11283</name>
</gene>
<organism evidence="1 2">
    <name type="scientific">Marinomonas foliarum</name>
    <dbReference type="NCBI Taxonomy" id="491950"/>
    <lineage>
        <taxon>Bacteria</taxon>
        <taxon>Pseudomonadati</taxon>
        <taxon>Pseudomonadota</taxon>
        <taxon>Gammaproteobacteria</taxon>
        <taxon>Oceanospirillales</taxon>
        <taxon>Oceanospirillaceae</taxon>
        <taxon>Marinomonas</taxon>
    </lineage>
</organism>
<comment type="caution">
    <text evidence="1">The sequence shown here is derived from an EMBL/GenBank/DDBJ whole genome shotgun (WGS) entry which is preliminary data.</text>
</comment>
<name>A0A369A2W5_9GAMM</name>
<sequence length="406" mass="46652">MRINKMLEEQGKISRVREVKLKERIMGYSVSPARSGEMAQVQYMGATSTEDGDLHIKYLEGFPQTILSMIDEGITPADIKSMVVLISHDLNAKVYINELEVFGYVHVKAKKVDKGQALKKDDISGFERIKLGDIEFPDDHAYFCVLSLGWDKAYIFDFSPLDDQSSRKIEYDVEKFIGSYFSYLSFKTIHKISDSDWDQILKQNWFPFFSLKFSTIESIINYVRAGWDIDDLINTIEIDTLEHLQNWTPDWKKDEGLAPFVDFLERAIERHKSEDFISSTSIIYPKIEGLIRQEFIKDNPGKEGRRQNMLVEHITEKTQYTLSSLTTYIPDRFKRYLEECYFKDFIASSQNNQVSRHSVAHGASSIEQYGKKESLVGLLVFSQIAQYIKQSSNKSSNTDAASSAGS</sequence>
<proteinExistence type="predicted"/>
<reference evidence="1 2" key="1">
    <citation type="submission" date="2018-07" db="EMBL/GenBank/DDBJ databases">
        <title>Genomic Encyclopedia of Type Strains, Phase III (KMG-III): the genomes of soil and plant-associated and newly described type strains.</title>
        <authorList>
            <person name="Whitman W."/>
        </authorList>
    </citation>
    <scope>NUCLEOTIDE SEQUENCE [LARGE SCALE GENOMIC DNA]</scope>
    <source>
        <strain evidence="1 2">CECT 7731</strain>
    </source>
</reference>
<evidence type="ECO:0000313" key="2">
    <source>
        <dbReference type="Proteomes" id="UP000253506"/>
    </source>
</evidence>
<dbReference type="EMBL" id="QPJQ01000012">
    <property type="protein sequence ID" value="RCX03545.1"/>
    <property type="molecule type" value="Genomic_DNA"/>
</dbReference>
<dbReference type="OrthoDB" id="5918122at2"/>
<dbReference type="AlphaFoldDB" id="A0A369A2W5"/>